<dbReference type="AlphaFoldDB" id="A0A1I5IY97"/>
<keyword evidence="2" id="KW-1185">Reference proteome</keyword>
<dbReference type="SUPFAM" id="SSF89064">
    <property type="entry name" value="Replisome organizer (g39p helicase loader/inhibitor protein)"/>
    <property type="match status" value="1"/>
</dbReference>
<dbReference type="OrthoDB" id="1634442at2"/>
<evidence type="ECO:0000313" key="2">
    <source>
        <dbReference type="Proteomes" id="UP000198806"/>
    </source>
</evidence>
<dbReference type="STRING" id="1527.SAMN04489757_15717"/>
<dbReference type="InterPro" id="IPR036173">
    <property type="entry name" value="G39-like_N_sf"/>
</dbReference>
<reference evidence="1 2" key="1">
    <citation type="submission" date="2016-10" db="EMBL/GenBank/DDBJ databases">
        <authorList>
            <person name="de Groot N.N."/>
        </authorList>
    </citation>
    <scope>NUCLEOTIDE SEQUENCE [LARGE SCALE GENOMIC DNA]</scope>
    <source>
        <strain evidence="1 2">DSM 1283</strain>
    </source>
</reference>
<protein>
    <submittedName>
        <fullName evidence="1">Loader and inhibitor of phage G40P</fullName>
    </submittedName>
</protein>
<proteinExistence type="predicted"/>
<dbReference type="EMBL" id="FOWD01000057">
    <property type="protein sequence ID" value="SFO65497.1"/>
    <property type="molecule type" value="Genomic_DNA"/>
</dbReference>
<sequence length="84" mass="9459">MSQQEFANIAAMIKAAYPTSNFLPTKESAKTWFEFLKDLDSQTCMSAVREYIRNNEFPPTIAGILKGCKEENILIILEDGAIQL</sequence>
<name>A0A1I5IY97_9FIRM</name>
<gene>
    <name evidence="1" type="ORF">SAMN04489757_15717</name>
</gene>
<accession>A0A1I5IY97</accession>
<dbReference type="Proteomes" id="UP000198806">
    <property type="component" value="Unassembled WGS sequence"/>
</dbReference>
<dbReference type="Gene3D" id="1.10.8.200">
    <property type="entry name" value="Replisome organizer (g39p helicase loader/inhibitor protein)"/>
    <property type="match status" value="1"/>
</dbReference>
<organism evidence="1 2">
    <name type="scientific">Anaerocolumna aminovalerica</name>
    <dbReference type="NCBI Taxonomy" id="1527"/>
    <lineage>
        <taxon>Bacteria</taxon>
        <taxon>Bacillati</taxon>
        <taxon>Bacillota</taxon>
        <taxon>Clostridia</taxon>
        <taxon>Lachnospirales</taxon>
        <taxon>Lachnospiraceae</taxon>
        <taxon>Anaerocolumna</taxon>
    </lineage>
</organism>
<dbReference type="RefSeq" id="WP_091689069.1">
    <property type="nucleotide sequence ID" value="NZ_BAABFM010000011.1"/>
</dbReference>
<evidence type="ECO:0000313" key="1">
    <source>
        <dbReference type="EMBL" id="SFO65497.1"/>
    </source>
</evidence>